<dbReference type="Proteomes" id="UP000688137">
    <property type="component" value="Unassembled WGS sequence"/>
</dbReference>
<name>A0A8S1M9W6_PARPR</name>
<comment type="caution">
    <text evidence="1">The sequence shown here is derived from an EMBL/GenBank/DDBJ whole genome shotgun (WGS) entry which is preliminary data.</text>
</comment>
<sequence>MRYITEFNSEIFNDYAVDNIKYKSRKSGKFNKIVGVQRNIQKQSDYNNLLYKRLQLNLKLISQALFCLSLEKHEINKKLENEVGSKKPSRQQLAS</sequence>
<evidence type="ECO:0000313" key="2">
    <source>
        <dbReference type="Proteomes" id="UP000688137"/>
    </source>
</evidence>
<evidence type="ECO:0000313" key="1">
    <source>
        <dbReference type="EMBL" id="CAD8076609.1"/>
    </source>
</evidence>
<accession>A0A8S1M9W6</accession>
<organism evidence="1 2">
    <name type="scientific">Paramecium primaurelia</name>
    <dbReference type="NCBI Taxonomy" id="5886"/>
    <lineage>
        <taxon>Eukaryota</taxon>
        <taxon>Sar</taxon>
        <taxon>Alveolata</taxon>
        <taxon>Ciliophora</taxon>
        <taxon>Intramacronucleata</taxon>
        <taxon>Oligohymenophorea</taxon>
        <taxon>Peniculida</taxon>
        <taxon>Parameciidae</taxon>
        <taxon>Paramecium</taxon>
    </lineage>
</organism>
<dbReference type="EMBL" id="CAJJDM010000057">
    <property type="protein sequence ID" value="CAD8076609.1"/>
    <property type="molecule type" value="Genomic_DNA"/>
</dbReference>
<keyword evidence="2" id="KW-1185">Reference proteome</keyword>
<reference evidence="1" key="1">
    <citation type="submission" date="2021-01" db="EMBL/GenBank/DDBJ databases">
        <authorList>
            <consortium name="Genoscope - CEA"/>
            <person name="William W."/>
        </authorList>
    </citation>
    <scope>NUCLEOTIDE SEQUENCE</scope>
</reference>
<gene>
    <name evidence="1" type="ORF">PPRIM_AZ9-3.1.T0560229</name>
</gene>
<protein>
    <submittedName>
        <fullName evidence="1">Uncharacterized protein</fullName>
    </submittedName>
</protein>
<proteinExistence type="predicted"/>
<dbReference type="AlphaFoldDB" id="A0A8S1M9W6"/>